<dbReference type="Pfam" id="PF00266">
    <property type="entry name" value="Aminotran_5"/>
    <property type="match status" value="1"/>
</dbReference>
<feature type="domain" description="Aminotransferase class V" evidence="2">
    <location>
        <begin position="70"/>
        <end position="403"/>
    </location>
</feature>
<dbReference type="RefSeq" id="WP_148698371.1">
    <property type="nucleotide sequence ID" value="NZ_CP017834.1"/>
</dbReference>
<dbReference type="InterPro" id="IPR015422">
    <property type="entry name" value="PyrdxlP-dep_Trfase_small"/>
</dbReference>
<dbReference type="Proteomes" id="UP000184731">
    <property type="component" value="Chromosome"/>
</dbReference>
<keyword evidence="1" id="KW-0663">Pyridoxal phosphate</keyword>
<dbReference type="KEGG" id="saqi:AXG55_12175"/>
<evidence type="ECO:0000256" key="1">
    <source>
        <dbReference type="ARBA" id="ARBA00022898"/>
    </source>
</evidence>
<evidence type="ECO:0000259" key="2">
    <source>
        <dbReference type="Pfam" id="PF00266"/>
    </source>
</evidence>
<dbReference type="STRING" id="1915309.AXG55_12175"/>
<sequence>MLKNKSYFNPNSNDEKWDFFRKNYTLDDEKIHFSLAIHVPHSISLNKEIDQFRKMIDFNPDFMRRERHKYTNQTLDAAARYLGTDKNLISLTDSSTMSLALILNGLQFNKGDEIITTNSEHYSLEKLCENTALNKELKIKKVNLINENNKFKKNTFIENIIKEINNKTSIIAISWVNSRYGIKLPLKEISIEIEKINYSRDENNKILLCVDGVHGFAIEYLESIHDLGVDFFATGCHKWLFGPRGTGLLWGTERAWKKLNPIIPSFEKIAWDHYLEWDGKTVTENDLIKSKMCTPGGFKSFEYIWALRHAFEYHEHIGKKKIHDRVHDLSVICKNELSAIPNLTMYTPMESEFSSGFICFNIAGIKACEIVQKMAEYNIIIGQSPYKESCARITPCIYNTEKEILLACKKIKEISEEIK</sequence>
<dbReference type="PANTHER" id="PTHR43586">
    <property type="entry name" value="CYSTEINE DESULFURASE"/>
    <property type="match status" value="1"/>
</dbReference>
<name>A0A1L4D335_9BACT</name>
<keyword evidence="4" id="KW-1185">Reference proteome</keyword>
<dbReference type="OrthoDB" id="5298186at2"/>
<organism evidence="3 4">
    <name type="scientific">Silvanigrella aquatica</name>
    <dbReference type="NCBI Taxonomy" id="1915309"/>
    <lineage>
        <taxon>Bacteria</taxon>
        <taxon>Pseudomonadati</taxon>
        <taxon>Bdellovibrionota</taxon>
        <taxon>Oligoflexia</taxon>
        <taxon>Silvanigrellales</taxon>
        <taxon>Silvanigrellaceae</taxon>
        <taxon>Silvanigrella</taxon>
    </lineage>
</organism>
<dbReference type="Gene3D" id="3.90.1150.10">
    <property type="entry name" value="Aspartate Aminotransferase, domain 1"/>
    <property type="match status" value="1"/>
</dbReference>
<dbReference type="AlphaFoldDB" id="A0A1L4D335"/>
<dbReference type="PANTHER" id="PTHR43586:SF8">
    <property type="entry name" value="CYSTEINE DESULFURASE 1, CHLOROPLASTIC"/>
    <property type="match status" value="1"/>
</dbReference>
<evidence type="ECO:0000313" key="4">
    <source>
        <dbReference type="Proteomes" id="UP000184731"/>
    </source>
</evidence>
<gene>
    <name evidence="3" type="ORF">AXG55_12175</name>
</gene>
<protein>
    <recommendedName>
        <fullName evidence="2">Aminotransferase class V domain-containing protein</fullName>
    </recommendedName>
</protein>
<dbReference type="InterPro" id="IPR015421">
    <property type="entry name" value="PyrdxlP-dep_Trfase_major"/>
</dbReference>
<dbReference type="Gene3D" id="3.40.640.10">
    <property type="entry name" value="Type I PLP-dependent aspartate aminotransferase-like (Major domain)"/>
    <property type="match status" value="1"/>
</dbReference>
<accession>A0A1L4D335</accession>
<reference evidence="3 4" key="1">
    <citation type="submission" date="2016-10" db="EMBL/GenBank/DDBJ databases">
        <title>Silvanigrella aquatica sp. nov., isolated from a freshwater lake located in the Black Forest, Germany, description of Silvanigrellaceae fam. nov., Silvanigrellales ord. nov., reclassification of the order Bdellovibrionales in the class Oligoflexia, reclassification of the families Bacteriovoracaceae and Halobacteriovoraceae in the new order Bacteriovoracales ord. nov., and reclassification of the family Pseudobacteriovoracaceae in the order Oligoflexiales.</title>
        <authorList>
            <person name="Hahn M.W."/>
            <person name="Schmidt J."/>
            <person name="Koll U."/>
            <person name="Rohde M."/>
            <person name="Verbag S."/>
            <person name="Pitt A."/>
            <person name="Nakai R."/>
            <person name="Naganuma T."/>
            <person name="Lang E."/>
        </authorList>
    </citation>
    <scope>NUCLEOTIDE SEQUENCE [LARGE SCALE GENOMIC DNA]</scope>
    <source>
        <strain evidence="3 4">MWH-Nonnen-W8red</strain>
    </source>
</reference>
<dbReference type="InterPro" id="IPR015424">
    <property type="entry name" value="PyrdxlP-dep_Trfase"/>
</dbReference>
<dbReference type="InterPro" id="IPR000192">
    <property type="entry name" value="Aminotrans_V_dom"/>
</dbReference>
<evidence type="ECO:0000313" key="3">
    <source>
        <dbReference type="EMBL" id="APJ04618.1"/>
    </source>
</evidence>
<dbReference type="EMBL" id="CP017834">
    <property type="protein sequence ID" value="APJ04618.1"/>
    <property type="molecule type" value="Genomic_DNA"/>
</dbReference>
<proteinExistence type="predicted"/>
<dbReference type="SUPFAM" id="SSF53383">
    <property type="entry name" value="PLP-dependent transferases"/>
    <property type="match status" value="1"/>
</dbReference>